<comment type="caution">
    <text evidence="2">The sequence shown here is derived from an EMBL/GenBank/DDBJ whole genome shotgun (WGS) entry which is preliminary data.</text>
</comment>
<dbReference type="Pfam" id="PF06445">
    <property type="entry name" value="GyrI-like"/>
    <property type="match status" value="1"/>
</dbReference>
<feature type="domain" description="AraC effector-binding" evidence="1">
    <location>
        <begin position="1"/>
        <end position="157"/>
    </location>
</feature>
<dbReference type="InterPro" id="IPR029442">
    <property type="entry name" value="GyrI-like"/>
</dbReference>
<evidence type="ECO:0000313" key="3">
    <source>
        <dbReference type="Proteomes" id="UP001574170"/>
    </source>
</evidence>
<dbReference type="PANTHER" id="PTHR36444">
    <property type="entry name" value="TRANSCRIPTIONAL REGULATOR PROTEIN YOBU-RELATED"/>
    <property type="match status" value="1"/>
</dbReference>
<dbReference type="InterPro" id="IPR053182">
    <property type="entry name" value="YobU-like_regulator"/>
</dbReference>
<keyword evidence="3" id="KW-1185">Reference proteome</keyword>
<protein>
    <submittedName>
        <fullName evidence="2">GyrI-like domain-containing protein</fullName>
    </submittedName>
</protein>
<dbReference type="SMART" id="SM00871">
    <property type="entry name" value="AraC_E_bind"/>
    <property type="match status" value="1"/>
</dbReference>
<accession>A0ABV4TP56</accession>
<name>A0ABV4TP56_9FLAO</name>
<dbReference type="RefSeq" id="WP_373392905.1">
    <property type="nucleotide sequence ID" value="NZ_JBCFQJ010000027.1"/>
</dbReference>
<dbReference type="Proteomes" id="UP001574170">
    <property type="component" value="Unassembled WGS sequence"/>
</dbReference>
<dbReference type="SUPFAM" id="SSF55136">
    <property type="entry name" value="Probable bacterial effector-binding domain"/>
    <property type="match status" value="1"/>
</dbReference>
<proteinExistence type="predicted"/>
<dbReference type="InterPro" id="IPR010499">
    <property type="entry name" value="AraC_E-bd"/>
</dbReference>
<evidence type="ECO:0000259" key="1">
    <source>
        <dbReference type="SMART" id="SM00871"/>
    </source>
</evidence>
<gene>
    <name evidence="2" type="ORF">AAGV33_14420</name>
</gene>
<evidence type="ECO:0000313" key="2">
    <source>
        <dbReference type="EMBL" id="MFA9195603.1"/>
    </source>
</evidence>
<dbReference type="Gene3D" id="3.20.80.10">
    <property type="entry name" value="Regulatory factor, effector binding domain"/>
    <property type="match status" value="1"/>
</dbReference>
<dbReference type="PANTHER" id="PTHR36444:SF2">
    <property type="entry name" value="TRANSCRIPTIONAL REGULATOR PROTEIN YOBU-RELATED"/>
    <property type="match status" value="1"/>
</dbReference>
<dbReference type="InterPro" id="IPR011256">
    <property type="entry name" value="Reg_factor_effector_dom_sf"/>
</dbReference>
<sequence length="159" mass="18179">MKPRITALSEKKLIGCKQNMNYAAYNSVSLWQSFMPIKKEIVNTVSADLFSVQKFPEGFWCNFNPNTIFEKWAAVEVTDFECIPANMNSLVIPSGWYAVFDYKGDASDAPAFFESIFGTWLPNSAYVVDNRPHFEILGSKYKKGDPNSEEEIWIPIRLK</sequence>
<dbReference type="EMBL" id="JBCFQK010000026">
    <property type="protein sequence ID" value="MFA9195603.1"/>
    <property type="molecule type" value="Genomic_DNA"/>
</dbReference>
<organism evidence="2 3">
    <name type="scientific">Flavobacterium magnesitis</name>
    <dbReference type="NCBI Taxonomy" id="3138077"/>
    <lineage>
        <taxon>Bacteria</taxon>
        <taxon>Pseudomonadati</taxon>
        <taxon>Bacteroidota</taxon>
        <taxon>Flavobacteriia</taxon>
        <taxon>Flavobacteriales</taxon>
        <taxon>Flavobacteriaceae</taxon>
        <taxon>Flavobacterium</taxon>
    </lineage>
</organism>
<reference evidence="2 3" key="1">
    <citation type="submission" date="2024-04" db="EMBL/GenBank/DDBJ databases">
        <title>New Clade of Flavobacterium.</title>
        <authorList>
            <person name="Matos L."/>
            <person name="Proenca D.N."/>
            <person name="Fransisco R.M."/>
            <person name="Chung A.P."/>
            <person name="Maccario L."/>
            <person name="Sorensen S.J."/>
            <person name="Morais P.V."/>
        </authorList>
    </citation>
    <scope>NUCLEOTIDE SEQUENCE [LARGE SCALE GENOMIC DNA]</scope>
    <source>
        <strain evidence="2 3">FBOR7N2.3</strain>
    </source>
</reference>